<dbReference type="PANTHER" id="PTHR11938:SF148">
    <property type="entry name" value="GLUTAMATE SYNTHASE [NADPH] LARGE CHAIN"/>
    <property type="match status" value="1"/>
</dbReference>
<feature type="non-terminal residue" evidence="16">
    <location>
        <position position="1"/>
    </location>
</feature>
<comment type="pathway">
    <text evidence="14">Amino-acid biosynthesis.</text>
</comment>
<dbReference type="GO" id="GO:0046872">
    <property type="term" value="F:metal ion binding"/>
    <property type="evidence" value="ECO:0007669"/>
    <property type="project" value="UniProtKB-KW"/>
</dbReference>
<dbReference type="PANTHER" id="PTHR11938">
    <property type="entry name" value="FAD NADPH DEHYDROGENASE/OXIDOREDUCTASE"/>
    <property type="match status" value="1"/>
</dbReference>
<dbReference type="GO" id="GO:0051538">
    <property type="term" value="F:3 iron, 4 sulfur cluster binding"/>
    <property type="evidence" value="ECO:0007669"/>
    <property type="project" value="UniProtKB-KW"/>
</dbReference>
<reference evidence="16 17" key="1">
    <citation type="submission" date="2018-11" db="EMBL/GenBank/DDBJ databases">
        <title>Genomic profiling of Staphylococcus species from a Poultry farm system in KwaZulu-Natal, South Africa.</title>
        <authorList>
            <person name="Amoako D.G."/>
            <person name="Somboro A.M."/>
            <person name="Abia A.L.K."/>
            <person name="Bester L.A."/>
            <person name="Essack S.Y."/>
        </authorList>
    </citation>
    <scope>NUCLEOTIDE SEQUENCE [LARGE SCALE GENOMIC DNA]</scope>
    <source>
        <strain evidence="16 17">SA12</strain>
    </source>
</reference>
<feature type="domain" description="Glutamine amidotransferase type-2" evidence="15">
    <location>
        <begin position="2"/>
        <end position="111"/>
    </location>
</feature>
<dbReference type="GO" id="GO:0015930">
    <property type="term" value="F:glutamate synthase activity"/>
    <property type="evidence" value="ECO:0007669"/>
    <property type="project" value="TreeGrafter"/>
</dbReference>
<keyword evidence="9" id="KW-0560">Oxidoreductase</keyword>
<evidence type="ECO:0000256" key="8">
    <source>
        <dbReference type="ARBA" id="ARBA00022962"/>
    </source>
</evidence>
<dbReference type="InterPro" id="IPR050711">
    <property type="entry name" value="ET-N_metabolism_enzyme"/>
</dbReference>
<keyword evidence="8" id="KW-0315">Glutamine amidotransferase</keyword>
<dbReference type="Gene3D" id="3.60.20.10">
    <property type="entry name" value="Glutamine Phosphoribosylpyrophosphate, subunit 1, domain 1"/>
    <property type="match status" value="1"/>
</dbReference>
<evidence type="ECO:0000256" key="14">
    <source>
        <dbReference type="ARBA" id="ARBA00029440"/>
    </source>
</evidence>
<evidence type="ECO:0000256" key="3">
    <source>
        <dbReference type="ARBA" id="ARBA00009716"/>
    </source>
</evidence>
<evidence type="ECO:0000256" key="10">
    <source>
        <dbReference type="ARBA" id="ARBA00023004"/>
    </source>
</evidence>
<evidence type="ECO:0000256" key="6">
    <source>
        <dbReference type="ARBA" id="ARBA00022643"/>
    </source>
</evidence>
<dbReference type="Proteomes" id="UP000294017">
    <property type="component" value="Unassembled WGS sequence"/>
</dbReference>
<dbReference type="GO" id="GO:0019676">
    <property type="term" value="P:ammonia assimilation cycle"/>
    <property type="evidence" value="ECO:0007669"/>
    <property type="project" value="TreeGrafter"/>
</dbReference>
<evidence type="ECO:0000256" key="13">
    <source>
        <dbReference type="ARBA" id="ARBA00023291"/>
    </source>
</evidence>
<feature type="non-terminal residue" evidence="16">
    <location>
        <position position="112"/>
    </location>
</feature>
<dbReference type="SUPFAM" id="SSF56235">
    <property type="entry name" value="N-terminal nucleophile aminohydrolases (Ntn hydrolases)"/>
    <property type="match status" value="1"/>
</dbReference>
<comment type="caution">
    <text evidence="16">The sequence shown here is derived from an EMBL/GenBank/DDBJ whole genome shotgun (WGS) entry which is preliminary data.</text>
</comment>
<comment type="cofactor">
    <cofactor evidence="1">
        <name>FMN</name>
        <dbReference type="ChEBI" id="CHEBI:58210"/>
    </cofactor>
</comment>
<keyword evidence="5" id="KW-0285">Flavoprotein</keyword>
<dbReference type="InterPro" id="IPR017932">
    <property type="entry name" value="GATase_2_dom"/>
</dbReference>
<keyword evidence="4" id="KW-0028">Amino-acid biosynthesis</keyword>
<dbReference type="AlphaFoldDB" id="A0AB37XLL8"/>
<comment type="cofactor">
    <cofactor evidence="2">
        <name>[3Fe-4S] cluster</name>
        <dbReference type="ChEBI" id="CHEBI:21137"/>
    </cofactor>
</comment>
<keyword evidence="11" id="KW-0411">Iron-sulfur</keyword>
<evidence type="ECO:0000256" key="4">
    <source>
        <dbReference type="ARBA" id="ARBA00022605"/>
    </source>
</evidence>
<accession>A0AB37XLL8</accession>
<evidence type="ECO:0000313" key="16">
    <source>
        <dbReference type="EMBL" id="RZH99809.1"/>
    </source>
</evidence>
<proteinExistence type="inferred from homology"/>
<evidence type="ECO:0000256" key="2">
    <source>
        <dbReference type="ARBA" id="ARBA00001927"/>
    </source>
</evidence>
<dbReference type="Pfam" id="PF00310">
    <property type="entry name" value="GATase_2"/>
    <property type="match status" value="1"/>
</dbReference>
<evidence type="ECO:0000256" key="12">
    <source>
        <dbReference type="ARBA" id="ARBA00023164"/>
    </source>
</evidence>
<dbReference type="GO" id="GO:0006537">
    <property type="term" value="P:glutamate biosynthetic process"/>
    <property type="evidence" value="ECO:0007669"/>
    <property type="project" value="UniProtKB-KW"/>
</dbReference>
<dbReference type="InterPro" id="IPR029055">
    <property type="entry name" value="Ntn_hydrolases_N"/>
</dbReference>
<evidence type="ECO:0000313" key="17">
    <source>
        <dbReference type="Proteomes" id="UP000294017"/>
    </source>
</evidence>
<keyword evidence="12" id="KW-0314">Glutamate biosynthesis</keyword>
<sequence>RMIIPPAWQNVETMDPDLRAFYEFNSMHMEPWDGPAGVVLTDGRHAVCLLDRNGLRPARWVTTKNGYITLASEVGVWDYKPEDVLAKGRVGPGQILAVDTHTGKVLHTDDID</sequence>
<keyword evidence="13" id="KW-0003">3Fe-4S</keyword>
<name>A0AB37XLL8_STAAU</name>
<keyword evidence="7" id="KW-0479">Metal-binding</keyword>
<protein>
    <recommendedName>
        <fullName evidence="15">Glutamine amidotransferase type-2 domain-containing protein</fullName>
    </recommendedName>
</protein>
<organism evidence="16 17">
    <name type="scientific">Staphylococcus aureus</name>
    <dbReference type="NCBI Taxonomy" id="1280"/>
    <lineage>
        <taxon>Bacteria</taxon>
        <taxon>Bacillati</taxon>
        <taxon>Bacillota</taxon>
        <taxon>Bacilli</taxon>
        <taxon>Bacillales</taxon>
        <taxon>Staphylococcaceae</taxon>
        <taxon>Staphylococcus</taxon>
    </lineage>
</organism>
<evidence type="ECO:0000256" key="5">
    <source>
        <dbReference type="ARBA" id="ARBA00022630"/>
    </source>
</evidence>
<evidence type="ECO:0000259" key="15">
    <source>
        <dbReference type="Pfam" id="PF00310"/>
    </source>
</evidence>
<evidence type="ECO:0000256" key="9">
    <source>
        <dbReference type="ARBA" id="ARBA00023002"/>
    </source>
</evidence>
<evidence type="ECO:0000256" key="7">
    <source>
        <dbReference type="ARBA" id="ARBA00022723"/>
    </source>
</evidence>
<dbReference type="EMBL" id="RQTF01000803">
    <property type="protein sequence ID" value="RZH99809.1"/>
    <property type="molecule type" value="Genomic_DNA"/>
</dbReference>
<evidence type="ECO:0000256" key="1">
    <source>
        <dbReference type="ARBA" id="ARBA00001917"/>
    </source>
</evidence>
<evidence type="ECO:0000256" key="11">
    <source>
        <dbReference type="ARBA" id="ARBA00023014"/>
    </source>
</evidence>
<keyword evidence="6" id="KW-0288">FMN</keyword>
<comment type="similarity">
    <text evidence="3">Belongs to the glutamate synthase family.</text>
</comment>
<keyword evidence="10" id="KW-0408">Iron</keyword>
<gene>
    <name evidence="16" type="ORF">EIH03_17635</name>
</gene>